<dbReference type="EMBL" id="JASCIS010000003">
    <property type="protein sequence ID" value="MDI3417713.1"/>
    <property type="molecule type" value="Genomic_DNA"/>
</dbReference>
<feature type="transmembrane region" description="Helical" evidence="1">
    <location>
        <begin position="370"/>
        <end position="388"/>
    </location>
</feature>
<name>A0ABT6SRH1_9ACTN</name>
<feature type="transmembrane region" description="Helical" evidence="1">
    <location>
        <begin position="340"/>
        <end position="358"/>
    </location>
</feature>
<dbReference type="PANTHER" id="PTHR36840">
    <property type="entry name" value="BLL5714 PROTEIN"/>
    <property type="match status" value="1"/>
</dbReference>
<evidence type="ECO:0000256" key="1">
    <source>
        <dbReference type="SAM" id="Phobius"/>
    </source>
</evidence>
<feature type="transmembrane region" description="Helical" evidence="1">
    <location>
        <begin position="43"/>
        <end position="61"/>
    </location>
</feature>
<dbReference type="InterPro" id="IPR010640">
    <property type="entry name" value="Low_temperature_requirement_A"/>
</dbReference>
<proteinExistence type="predicted"/>
<accession>A0ABT6SRH1</accession>
<feature type="transmembrane region" description="Helical" evidence="1">
    <location>
        <begin position="73"/>
        <end position="94"/>
    </location>
</feature>
<keyword evidence="3" id="KW-1185">Reference proteome</keyword>
<sequence>MGTPDDSAGAADGGGRRRVAHRRIRMTGRDPAEHHRAATPLELLFDLTFVVAIGTAAHHFAEMLAEDHAVQAITAFVMAMFAISVAWISFTWFASAFGTDDWLDRVLTMVQMMGVVVFALGLPAFFHAIEEGDHLELRGIVIGYVVMRVAMVSQWWRAARESPEFRHVGRANIRWTVIAQIGWIALAFATGLPLGLAFVAFILLGALELLLPVLSQGRAGGTPWHPHHIAERYALFAIITLGEGVVGTVASSGDLLGGPDGKHWSVDAVAVVVAGVGLTFAMWWVYFTTPFGDILIHRRGRGYLFGYGHIPLFIGIAGAGAGLHVAGLQLEHHSKLGEPAVVLSLAVPVGLYILMVYLLHTFLLSTTDPFHALLIGLTVLVLAAAVLLSVAGVALSVCLLVVMLAPFVTVVGFETIGHRHQRAMLAGLGGAD</sequence>
<evidence type="ECO:0000313" key="2">
    <source>
        <dbReference type="EMBL" id="MDI3417713.1"/>
    </source>
</evidence>
<evidence type="ECO:0000313" key="3">
    <source>
        <dbReference type="Proteomes" id="UP001237105"/>
    </source>
</evidence>
<feature type="transmembrane region" description="Helical" evidence="1">
    <location>
        <begin position="307"/>
        <end position="328"/>
    </location>
</feature>
<reference evidence="2 3" key="1">
    <citation type="submission" date="2023-05" db="EMBL/GenBank/DDBJ databases">
        <title>Draft genome sequence of Streptomyces sp. B-S-A12 isolated from a cave soil in Thailand.</title>
        <authorList>
            <person name="Chamroensaksri N."/>
            <person name="Muangham S."/>
        </authorList>
    </citation>
    <scope>NUCLEOTIDE SEQUENCE [LARGE SCALE GENOMIC DNA]</scope>
    <source>
        <strain evidence="2 3">B-S-A12</strain>
    </source>
</reference>
<gene>
    <name evidence="2" type="ORF">QIT00_03895</name>
</gene>
<organism evidence="2 3">
    <name type="scientific">Streptomyces luteolus</name>
    <dbReference type="NCBI Taxonomy" id="3043615"/>
    <lineage>
        <taxon>Bacteria</taxon>
        <taxon>Bacillati</taxon>
        <taxon>Actinomycetota</taxon>
        <taxon>Actinomycetes</taxon>
        <taxon>Kitasatosporales</taxon>
        <taxon>Streptomycetaceae</taxon>
        <taxon>Streptomyces</taxon>
    </lineage>
</organism>
<feature type="transmembrane region" description="Helical" evidence="1">
    <location>
        <begin position="264"/>
        <end position="286"/>
    </location>
</feature>
<feature type="transmembrane region" description="Helical" evidence="1">
    <location>
        <begin position="106"/>
        <end position="129"/>
    </location>
</feature>
<dbReference type="Pfam" id="PF06772">
    <property type="entry name" value="LtrA"/>
    <property type="match status" value="1"/>
</dbReference>
<protein>
    <submittedName>
        <fullName evidence="2">Low temperature requirement protein A</fullName>
    </submittedName>
</protein>
<feature type="transmembrane region" description="Helical" evidence="1">
    <location>
        <begin position="394"/>
        <end position="413"/>
    </location>
</feature>
<keyword evidence="1" id="KW-0812">Transmembrane</keyword>
<dbReference type="Proteomes" id="UP001237105">
    <property type="component" value="Unassembled WGS sequence"/>
</dbReference>
<comment type="caution">
    <text evidence="2">The sequence shown here is derived from an EMBL/GenBank/DDBJ whole genome shotgun (WGS) entry which is preliminary data.</text>
</comment>
<dbReference type="PANTHER" id="PTHR36840:SF1">
    <property type="entry name" value="BLL5714 PROTEIN"/>
    <property type="match status" value="1"/>
</dbReference>
<keyword evidence="1" id="KW-1133">Transmembrane helix</keyword>
<keyword evidence="1" id="KW-0472">Membrane</keyword>